<dbReference type="FunFam" id="3.30.2300.10:FF:000001">
    <property type="entry name" value="THUMP domain-containing protein 1"/>
    <property type="match status" value="1"/>
</dbReference>
<feature type="region of interest" description="Disordered" evidence="2">
    <location>
        <begin position="1"/>
        <end position="47"/>
    </location>
</feature>
<dbReference type="InParanoid" id="A0A1V8TME6"/>
<evidence type="ECO:0000256" key="2">
    <source>
        <dbReference type="SAM" id="MobiDB-lite"/>
    </source>
</evidence>
<dbReference type="PANTHER" id="PTHR13452">
    <property type="entry name" value="THUMP DOMAIN CONTAINING PROTEIN 1-RELATED"/>
    <property type="match status" value="1"/>
</dbReference>
<dbReference type="Proteomes" id="UP000192596">
    <property type="component" value="Unassembled WGS sequence"/>
</dbReference>
<sequence length="308" mass="33899">MEQGGKRKADESGRDGDDKRTKTKKQWQVPRKNGRDNEPARAMQPGDSGIFATCIKGKEGKCVGELRDLFAEYAGLLYGAATGDDQQDDDGAAEDIEKSLEAEIASMKKPSTAHLFSPVKIDVQCVVFFKTVTPVNPVNLVSRICEDAVANPQRKRTRTVKRLVPMTLMGRASAEGLEKVATEVLAPHFHTEPVLSRTYAIRTNIRNHSILKRDDIIKQVATLVGSPHTVDLKNFDHLILVEVYQNICGVSVIDRRFEELKRYNLSEIFEPTTKESTQAVNGDSVSESHGDSRVATAGEAAADMETGT</sequence>
<protein>
    <recommendedName>
        <fullName evidence="3">THUMP domain-containing protein</fullName>
    </recommendedName>
</protein>
<feature type="compositionally biased region" description="Polar residues" evidence="2">
    <location>
        <begin position="274"/>
        <end position="285"/>
    </location>
</feature>
<evidence type="ECO:0000259" key="3">
    <source>
        <dbReference type="PROSITE" id="PS51165"/>
    </source>
</evidence>
<evidence type="ECO:0000313" key="5">
    <source>
        <dbReference type="Proteomes" id="UP000192596"/>
    </source>
</evidence>
<dbReference type="STRING" id="1507870.A0A1V8TME6"/>
<dbReference type="InterPro" id="IPR004114">
    <property type="entry name" value="THUMP_dom"/>
</dbReference>
<dbReference type="SMART" id="SM00981">
    <property type="entry name" value="THUMP"/>
    <property type="match status" value="1"/>
</dbReference>
<dbReference type="FunCoup" id="A0A1V8TME6">
    <property type="interactions" value="1613"/>
</dbReference>
<comment type="caution">
    <text evidence="4">The sequence shown here is derived from an EMBL/GenBank/DDBJ whole genome shotgun (WGS) entry which is preliminary data.</text>
</comment>
<keyword evidence="1" id="KW-0694">RNA-binding</keyword>
<feature type="compositionally biased region" description="Basic and acidic residues" evidence="2">
    <location>
        <begin position="1"/>
        <end position="20"/>
    </location>
</feature>
<dbReference type="CDD" id="cd11717">
    <property type="entry name" value="THUMP_THUMPD1_like"/>
    <property type="match status" value="1"/>
</dbReference>
<proteinExistence type="predicted"/>
<gene>
    <name evidence="4" type="ORF">B0A48_03050</name>
</gene>
<dbReference type="EMBL" id="NAJO01000005">
    <property type="protein sequence ID" value="OQO12408.1"/>
    <property type="molecule type" value="Genomic_DNA"/>
</dbReference>
<dbReference type="InterPro" id="IPR040183">
    <property type="entry name" value="THUMPD1-like"/>
</dbReference>
<accession>A0A1V8TME6</accession>
<feature type="region of interest" description="Disordered" evidence="2">
    <location>
        <begin position="273"/>
        <end position="308"/>
    </location>
</feature>
<dbReference type="AlphaFoldDB" id="A0A1V8TME6"/>
<evidence type="ECO:0000313" key="4">
    <source>
        <dbReference type="EMBL" id="OQO12408.1"/>
    </source>
</evidence>
<dbReference type="PROSITE" id="PS51165">
    <property type="entry name" value="THUMP"/>
    <property type="match status" value="1"/>
</dbReference>
<evidence type="ECO:0000256" key="1">
    <source>
        <dbReference type="PROSITE-ProRule" id="PRU00529"/>
    </source>
</evidence>
<name>A0A1V8TME6_9PEZI</name>
<dbReference type="Gene3D" id="3.30.2300.10">
    <property type="entry name" value="THUMP superfamily"/>
    <property type="match status" value="1"/>
</dbReference>
<dbReference type="Pfam" id="PF02926">
    <property type="entry name" value="THUMP"/>
    <property type="match status" value="1"/>
</dbReference>
<dbReference type="PANTHER" id="PTHR13452:SF10">
    <property type="entry name" value="THUMP DOMAIN-CONTAINING PROTEIN 1"/>
    <property type="match status" value="1"/>
</dbReference>
<organism evidence="4 5">
    <name type="scientific">Cryoendolithus antarcticus</name>
    <dbReference type="NCBI Taxonomy" id="1507870"/>
    <lineage>
        <taxon>Eukaryota</taxon>
        <taxon>Fungi</taxon>
        <taxon>Dikarya</taxon>
        <taxon>Ascomycota</taxon>
        <taxon>Pezizomycotina</taxon>
        <taxon>Dothideomycetes</taxon>
        <taxon>Dothideomycetidae</taxon>
        <taxon>Cladosporiales</taxon>
        <taxon>Cladosporiaceae</taxon>
        <taxon>Cryoendolithus</taxon>
    </lineage>
</organism>
<dbReference type="OrthoDB" id="367221at2759"/>
<keyword evidence="5" id="KW-1185">Reference proteome</keyword>
<feature type="domain" description="THUMP" evidence="3">
    <location>
        <begin position="147"/>
        <end position="254"/>
    </location>
</feature>
<dbReference type="GO" id="GO:0003723">
    <property type="term" value="F:RNA binding"/>
    <property type="evidence" value="ECO:0007669"/>
    <property type="project" value="UniProtKB-UniRule"/>
</dbReference>
<dbReference type="SUPFAM" id="SSF143437">
    <property type="entry name" value="THUMP domain-like"/>
    <property type="match status" value="1"/>
</dbReference>
<dbReference type="GO" id="GO:0006400">
    <property type="term" value="P:tRNA modification"/>
    <property type="evidence" value="ECO:0007669"/>
    <property type="project" value="InterPro"/>
</dbReference>
<reference evidence="5" key="1">
    <citation type="submission" date="2017-03" db="EMBL/GenBank/DDBJ databases">
        <title>Genomes of endolithic fungi from Antarctica.</title>
        <authorList>
            <person name="Coleine C."/>
            <person name="Masonjones S."/>
            <person name="Stajich J.E."/>
        </authorList>
    </citation>
    <scope>NUCLEOTIDE SEQUENCE [LARGE SCALE GENOMIC DNA]</scope>
    <source>
        <strain evidence="5">CCFEE 5527</strain>
    </source>
</reference>